<dbReference type="AlphaFoldDB" id="A0AA36EZ69"/>
<dbReference type="Proteomes" id="UP001162480">
    <property type="component" value="Chromosome 2"/>
</dbReference>
<keyword evidence="2" id="KW-1185">Reference proteome</keyword>
<protein>
    <submittedName>
        <fullName evidence="1">Uncharacterized protein</fullName>
    </submittedName>
</protein>
<dbReference type="EMBL" id="OX597815">
    <property type="protein sequence ID" value="CAI9717560.1"/>
    <property type="molecule type" value="Genomic_DNA"/>
</dbReference>
<accession>A0AA36EZ69</accession>
<name>A0AA36EZ69_OCTVU</name>
<organism evidence="1 2">
    <name type="scientific">Octopus vulgaris</name>
    <name type="common">Common octopus</name>
    <dbReference type="NCBI Taxonomy" id="6645"/>
    <lineage>
        <taxon>Eukaryota</taxon>
        <taxon>Metazoa</taxon>
        <taxon>Spiralia</taxon>
        <taxon>Lophotrochozoa</taxon>
        <taxon>Mollusca</taxon>
        <taxon>Cephalopoda</taxon>
        <taxon>Coleoidea</taxon>
        <taxon>Octopodiformes</taxon>
        <taxon>Octopoda</taxon>
        <taxon>Incirrata</taxon>
        <taxon>Octopodidae</taxon>
        <taxon>Octopus</taxon>
    </lineage>
</organism>
<proteinExistence type="predicted"/>
<evidence type="ECO:0000313" key="2">
    <source>
        <dbReference type="Proteomes" id="UP001162480"/>
    </source>
</evidence>
<gene>
    <name evidence="1" type="ORF">OCTVUL_1B008088</name>
</gene>
<sequence length="168" mass="19150">MCSVRIHTVTENNEPKPIYFSSEHLHPADVDSLNAEKSVAEIKHEVVENLAVSSHTLAFLLVQDVEEVYEELIDDEKIPAEFIAYFDLTYIDVVRRRGARRRKEPPTFPIAVWNVNQRILQDLPITNNAEEGFHSAGRAHLNIWKLIKTLKEDKMTQILGGDPSNSCT</sequence>
<reference evidence="1" key="1">
    <citation type="submission" date="2023-08" db="EMBL/GenBank/DDBJ databases">
        <authorList>
            <person name="Alioto T."/>
            <person name="Alioto T."/>
            <person name="Gomez Garrido J."/>
        </authorList>
    </citation>
    <scope>NUCLEOTIDE SEQUENCE</scope>
</reference>
<evidence type="ECO:0000313" key="1">
    <source>
        <dbReference type="EMBL" id="CAI9717560.1"/>
    </source>
</evidence>